<evidence type="ECO:0000313" key="4">
    <source>
        <dbReference type="Proteomes" id="UP000002574"/>
    </source>
</evidence>
<organism evidence="3 4">
    <name type="scientific">Hydrogenobacter thermophilus (strain DSM 6534 / IAM 12695 / TK-6)</name>
    <dbReference type="NCBI Taxonomy" id="608538"/>
    <lineage>
        <taxon>Bacteria</taxon>
        <taxon>Pseudomonadati</taxon>
        <taxon>Aquificota</taxon>
        <taxon>Aquificia</taxon>
        <taxon>Aquificales</taxon>
        <taxon>Aquificaceae</taxon>
        <taxon>Hydrogenobacter</taxon>
    </lineage>
</organism>
<dbReference type="Pfam" id="PF02517">
    <property type="entry name" value="Rce1-like"/>
    <property type="match status" value="1"/>
</dbReference>
<dbReference type="GO" id="GO:0080120">
    <property type="term" value="P:CAAX-box protein maturation"/>
    <property type="evidence" value="ECO:0007669"/>
    <property type="project" value="UniProtKB-ARBA"/>
</dbReference>
<proteinExistence type="predicted"/>
<sequence>MLLYFVLIATLLSHRLLDFPDFSIVVLLSPLVFLENIFRWKNPWNLFILTFPICLLLGFDIKTLLNAFLSALAEEVFFRAYLMRRYGNITVSAMFALPHFLIYQNFVSLLTFFPSLLFGFLYKKTDSLIFVSLVHLYSNLLYNAWVIRLV</sequence>
<dbReference type="STRING" id="608538.HTH_1823"/>
<reference evidence="3 4" key="1">
    <citation type="journal article" date="2010" name="J. Bacteriol.">
        <title>Complete genome sequence of the thermophilic, obligately chemolithoautotrophic hydrogen-oxidizing bacterium Hydrogenobacter thermophilus TK-6.</title>
        <authorList>
            <person name="Arai H."/>
            <person name="Kanbe H."/>
            <person name="Ishii M."/>
            <person name="Igarashi Y."/>
        </authorList>
    </citation>
    <scope>NUCLEOTIDE SEQUENCE [LARGE SCALE GENOMIC DNA]</scope>
    <source>
        <strain evidence="4">DSM 6534 / IAM 12695 / TK-6 [Tokyo]</strain>
    </source>
</reference>
<feature type="transmembrane region" description="Helical" evidence="1">
    <location>
        <begin position="42"/>
        <end position="59"/>
    </location>
</feature>
<keyword evidence="1" id="KW-0472">Membrane</keyword>
<dbReference type="Proteomes" id="UP000002574">
    <property type="component" value="Chromosome"/>
</dbReference>
<dbReference type="GO" id="GO:0004175">
    <property type="term" value="F:endopeptidase activity"/>
    <property type="evidence" value="ECO:0007669"/>
    <property type="project" value="UniProtKB-ARBA"/>
</dbReference>
<keyword evidence="1" id="KW-1133">Transmembrane helix</keyword>
<name>D3DKB5_HYDTT</name>
<dbReference type="EMBL" id="AP011112">
    <property type="protein sequence ID" value="BAI70267.1"/>
    <property type="molecule type" value="Genomic_DNA"/>
</dbReference>
<gene>
    <name evidence="3" type="ordered locus">HTH_1823</name>
</gene>
<feature type="transmembrane region" description="Helical" evidence="1">
    <location>
        <begin position="102"/>
        <end position="121"/>
    </location>
</feature>
<feature type="domain" description="CAAX prenyl protease 2/Lysostaphin resistance protein A-like" evidence="2">
    <location>
        <begin position="63"/>
        <end position="140"/>
    </location>
</feature>
<evidence type="ECO:0000259" key="2">
    <source>
        <dbReference type="Pfam" id="PF02517"/>
    </source>
</evidence>
<dbReference type="AlphaFoldDB" id="D3DKB5"/>
<dbReference type="InterPro" id="IPR003675">
    <property type="entry name" value="Rce1/LyrA-like_dom"/>
</dbReference>
<evidence type="ECO:0000256" key="1">
    <source>
        <dbReference type="SAM" id="Phobius"/>
    </source>
</evidence>
<dbReference type="KEGG" id="hth:HTH_1823"/>
<evidence type="ECO:0000313" key="3">
    <source>
        <dbReference type="EMBL" id="BAI70267.1"/>
    </source>
</evidence>
<keyword evidence="4" id="KW-1185">Reference proteome</keyword>
<dbReference type="eggNOG" id="COG1266">
    <property type="taxonomic scope" value="Bacteria"/>
</dbReference>
<keyword evidence="1" id="KW-0812">Transmembrane</keyword>
<protein>
    <submittedName>
        <fullName evidence="3">Abortive infection protein</fullName>
    </submittedName>
</protein>
<accession>D3DKB5</accession>
<feature type="transmembrane region" description="Helical" evidence="1">
    <location>
        <begin position="128"/>
        <end position="147"/>
    </location>
</feature>